<dbReference type="GO" id="GO:0000172">
    <property type="term" value="C:ribonuclease MRP complex"/>
    <property type="evidence" value="ECO:0007669"/>
    <property type="project" value="InterPro"/>
</dbReference>
<feature type="compositionally biased region" description="Basic and acidic residues" evidence="4">
    <location>
        <begin position="163"/>
        <end position="180"/>
    </location>
</feature>
<dbReference type="HOGENOM" id="CLU_085444_0_0_1"/>
<evidence type="ECO:0000313" key="5">
    <source>
        <dbReference type="EMBL" id="EYE98142.1"/>
    </source>
</evidence>
<comment type="subcellular location">
    <subcellularLocation>
        <location evidence="1">Nucleus</location>
    </subcellularLocation>
</comment>
<dbReference type="GO" id="GO:0005655">
    <property type="term" value="C:nucleolar ribonuclease P complex"/>
    <property type="evidence" value="ECO:0007669"/>
    <property type="project" value="InterPro"/>
</dbReference>
<keyword evidence="3" id="KW-0539">Nucleus</keyword>
<dbReference type="Gene3D" id="3.30.110.20">
    <property type="entry name" value="Alba-like domain"/>
    <property type="match status" value="1"/>
</dbReference>
<dbReference type="GeneID" id="63698948"/>
<evidence type="ECO:0000256" key="2">
    <source>
        <dbReference type="ARBA" id="ARBA00022694"/>
    </source>
</evidence>
<protein>
    <submittedName>
        <fullName evidence="5">Uncharacterized protein</fullName>
    </submittedName>
</protein>
<dbReference type="GO" id="GO:0000294">
    <property type="term" value="P:nuclear-transcribed mRNA catabolic process, RNase MRP-dependent"/>
    <property type="evidence" value="ECO:0007669"/>
    <property type="project" value="TreeGrafter"/>
</dbReference>
<dbReference type="GO" id="GO:0006364">
    <property type="term" value="P:rRNA processing"/>
    <property type="evidence" value="ECO:0007669"/>
    <property type="project" value="TreeGrafter"/>
</dbReference>
<dbReference type="InterPro" id="IPR036882">
    <property type="entry name" value="Alba-like_dom_sf"/>
</dbReference>
<evidence type="ECO:0000256" key="4">
    <source>
        <dbReference type="SAM" id="MobiDB-lite"/>
    </source>
</evidence>
<dbReference type="InterPro" id="IPR020241">
    <property type="entry name" value="RNase_P/MRP_Pop7_fungi"/>
</dbReference>
<dbReference type="GO" id="GO:0001682">
    <property type="term" value="P:tRNA 5'-leader removal"/>
    <property type="evidence" value="ECO:0007669"/>
    <property type="project" value="InterPro"/>
</dbReference>
<evidence type="ECO:0000256" key="1">
    <source>
        <dbReference type="ARBA" id="ARBA00004123"/>
    </source>
</evidence>
<dbReference type="Pfam" id="PF12328">
    <property type="entry name" value="Rpp20"/>
    <property type="match status" value="1"/>
</dbReference>
<dbReference type="GO" id="GO:0000171">
    <property type="term" value="F:ribonuclease MRP activity"/>
    <property type="evidence" value="ECO:0007669"/>
    <property type="project" value="TreeGrafter"/>
</dbReference>
<dbReference type="RefSeq" id="XP_040641830.1">
    <property type="nucleotide sequence ID" value="XM_040783824.1"/>
</dbReference>
<reference evidence="6" key="1">
    <citation type="journal article" date="2014" name="Nat. Commun.">
        <title>Genomic adaptations of the halophilic Dead Sea filamentous fungus Eurotium rubrum.</title>
        <authorList>
            <person name="Kis-Papo T."/>
            <person name="Weig A.R."/>
            <person name="Riley R."/>
            <person name="Persoh D."/>
            <person name="Salamov A."/>
            <person name="Sun H."/>
            <person name="Lipzen A."/>
            <person name="Wasser S.P."/>
            <person name="Rambold G."/>
            <person name="Grigoriev I.V."/>
            <person name="Nevo E."/>
        </authorList>
    </citation>
    <scope>NUCLEOTIDE SEQUENCE [LARGE SCALE GENOMIC DNA]</scope>
    <source>
        <strain evidence="6">CBS 135680</strain>
    </source>
</reference>
<dbReference type="GO" id="GO:0004526">
    <property type="term" value="F:ribonuclease P activity"/>
    <property type="evidence" value="ECO:0007669"/>
    <property type="project" value="TreeGrafter"/>
</dbReference>
<dbReference type="GO" id="GO:0034965">
    <property type="term" value="P:intronic box C/D snoRNA processing"/>
    <property type="evidence" value="ECO:0007669"/>
    <property type="project" value="TreeGrafter"/>
</dbReference>
<evidence type="ECO:0000313" key="6">
    <source>
        <dbReference type="Proteomes" id="UP000019804"/>
    </source>
</evidence>
<name>A0A017SMH6_ASPRC</name>
<accession>A0A017SMH6</accession>
<dbReference type="InterPro" id="IPR014612">
    <property type="entry name" value="Pop7/Rpp20"/>
</dbReference>
<keyword evidence="2" id="KW-0819">tRNA processing</keyword>
<dbReference type="AlphaFoldDB" id="A0A017SMH6"/>
<dbReference type="PANTHER" id="PTHR28256:SF1">
    <property type="entry name" value="RIBONUCLEASES P_MRP PROTEIN SUBUNIT POP7"/>
    <property type="match status" value="1"/>
</dbReference>
<keyword evidence="6" id="KW-1185">Reference proteome</keyword>
<feature type="region of interest" description="Disordered" evidence="4">
    <location>
        <begin position="163"/>
        <end position="219"/>
    </location>
</feature>
<evidence type="ECO:0000256" key="3">
    <source>
        <dbReference type="ARBA" id="ARBA00023242"/>
    </source>
</evidence>
<dbReference type="OrthoDB" id="5416589at2759"/>
<organism evidence="5 6">
    <name type="scientific">Aspergillus ruber (strain CBS 135680)</name>
    <dbReference type="NCBI Taxonomy" id="1388766"/>
    <lineage>
        <taxon>Eukaryota</taxon>
        <taxon>Fungi</taxon>
        <taxon>Dikarya</taxon>
        <taxon>Ascomycota</taxon>
        <taxon>Pezizomycotina</taxon>
        <taxon>Eurotiomycetes</taxon>
        <taxon>Eurotiomycetidae</taxon>
        <taxon>Eurotiales</taxon>
        <taxon>Aspergillaceae</taxon>
        <taxon>Aspergillus</taxon>
        <taxon>Aspergillus subgen. Aspergillus</taxon>
    </lineage>
</organism>
<dbReference type="GO" id="GO:0003723">
    <property type="term" value="F:RNA binding"/>
    <property type="evidence" value="ECO:0007669"/>
    <property type="project" value="TreeGrafter"/>
</dbReference>
<proteinExistence type="predicted"/>
<dbReference type="Proteomes" id="UP000019804">
    <property type="component" value="Unassembled WGS sequence"/>
</dbReference>
<dbReference type="EMBL" id="KK088414">
    <property type="protein sequence ID" value="EYE98142.1"/>
    <property type="molecule type" value="Genomic_DNA"/>
</dbReference>
<dbReference type="PANTHER" id="PTHR28256">
    <property type="entry name" value="RIBONUCLEASES P/MRP PROTEIN SUBUNIT POP7"/>
    <property type="match status" value="1"/>
</dbReference>
<sequence length="234" mass="26626">MAKRPLTRDLQFEKKNQDMVKLPKYARIQKRPIPHPPIASPYAGPSTPKTVYISSSTPFMSAVKRVQKLLHQTEKRAMASVHLSLSNKTKTDRQKLAQMAEGHEKMRKEAGQEEIFIKATGRAMEKAMRVGKWFGEREREYVTRVKTGSVIVVDDVVEDEEGRKKVVEEGEKIEKEGEEKKKKKKEEEESGDTESAGSKSAAKKRKRAAAAETEELPESRTRWVNVVEIAVTYK</sequence>
<gene>
    <name evidence="5" type="ORF">EURHEDRAFT_449593</name>
</gene>
<dbReference type="STRING" id="1388766.A0A017SMH6"/>